<feature type="compositionally biased region" description="Polar residues" evidence="1">
    <location>
        <begin position="280"/>
        <end position="299"/>
    </location>
</feature>
<accession>A0A9P3H6S1</accession>
<name>A0A9P3H6S1_9FUNG</name>
<dbReference type="AlphaFoldDB" id="A0A9P3H6S1"/>
<evidence type="ECO:0000313" key="2">
    <source>
        <dbReference type="EMBL" id="GJJ70828.1"/>
    </source>
</evidence>
<feature type="region of interest" description="Disordered" evidence="1">
    <location>
        <begin position="204"/>
        <end position="235"/>
    </location>
</feature>
<feature type="region of interest" description="Disordered" evidence="1">
    <location>
        <begin position="261"/>
        <end position="308"/>
    </location>
</feature>
<feature type="compositionally biased region" description="Low complexity" evidence="1">
    <location>
        <begin position="261"/>
        <end position="272"/>
    </location>
</feature>
<evidence type="ECO:0000256" key="1">
    <source>
        <dbReference type="SAM" id="MobiDB-lite"/>
    </source>
</evidence>
<dbReference type="OrthoDB" id="2447897at2759"/>
<comment type="caution">
    <text evidence="2">The sequence shown here is derived from an EMBL/GenBank/DDBJ whole genome shotgun (WGS) entry which is preliminary data.</text>
</comment>
<protein>
    <submittedName>
        <fullName evidence="2">Uncharacterized protein</fullName>
    </submittedName>
</protein>
<evidence type="ECO:0000313" key="3">
    <source>
        <dbReference type="Proteomes" id="UP000827284"/>
    </source>
</evidence>
<proteinExistence type="predicted"/>
<sequence length="390" mass="41077">MDGLILFLHSIHFPSLLLNEAESGASRPSSPDTVAGASPEELFESKHQPMSSLPVLPFVVLRAHKPGTAEDILAQQGPLQSESMETPTFAITPSSASTTAKGSLRKSPTSLSTGEASGGSTKDTSTGKASTPTIFQTRTLHPQVHYLFENDPLEAEILDSIPKSRCITLDLDPRSGMISHVESYLAELQVMDVRWESLSLAQQLSPSPSLSSSSPHTEAVSTLADSTSSPSSVRTVSSVVMNSTSLSRRPSDRSLKAPLSSLFSESSGTSANTGGGSSSQDGKPTASPSRSPSGATLSPGTEEASGGVNHKDLSLVIYAVEMDPLDQQHSDSELLETSMISSLDTESIPEDYLSHCDALLKSFSSRNALVKKVIDFTATHSSLSTAQSLS</sequence>
<feature type="region of interest" description="Disordered" evidence="1">
    <location>
        <begin position="92"/>
        <end position="131"/>
    </location>
</feature>
<organism evidence="2 3">
    <name type="scientific">Entomortierella parvispora</name>
    <dbReference type="NCBI Taxonomy" id="205924"/>
    <lineage>
        <taxon>Eukaryota</taxon>
        <taxon>Fungi</taxon>
        <taxon>Fungi incertae sedis</taxon>
        <taxon>Mucoromycota</taxon>
        <taxon>Mortierellomycotina</taxon>
        <taxon>Mortierellomycetes</taxon>
        <taxon>Mortierellales</taxon>
        <taxon>Mortierellaceae</taxon>
        <taxon>Entomortierella</taxon>
    </lineage>
</organism>
<dbReference type="EMBL" id="BQFW01000004">
    <property type="protein sequence ID" value="GJJ70828.1"/>
    <property type="molecule type" value="Genomic_DNA"/>
</dbReference>
<reference evidence="2" key="2">
    <citation type="journal article" date="2022" name="Microbiol. Resour. Announc.">
        <title>Whole-Genome Sequence of Entomortierella parvispora E1425, a Mucoromycotan Fungus Associated with Burkholderiaceae-Related Endosymbiotic Bacteria.</title>
        <authorList>
            <person name="Herlambang A."/>
            <person name="Guo Y."/>
            <person name="Takashima Y."/>
            <person name="Narisawa K."/>
            <person name="Ohta H."/>
            <person name="Nishizawa T."/>
        </authorList>
    </citation>
    <scope>NUCLEOTIDE SEQUENCE</scope>
    <source>
        <strain evidence="2">E1425</strain>
    </source>
</reference>
<gene>
    <name evidence="2" type="ORF">EMPS_03178</name>
</gene>
<dbReference type="Proteomes" id="UP000827284">
    <property type="component" value="Unassembled WGS sequence"/>
</dbReference>
<keyword evidence="3" id="KW-1185">Reference proteome</keyword>
<reference evidence="2" key="1">
    <citation type="submission" date="2021-11" db="EMBL/GenBank/DDBJ databases">
        <authorList>
            <person name="Herlambang A."/>
            <person name="Guo Y."/>
            <person name="Takashima Y."/>
            <person name="Nishizawa T."/>
        </authorList>
    </citation>
    <scope>NUCLEOTIDE SEQUENCE</scope>
    <source>
        <strain evidence="2">E1425</strain>
    </source>
</reference>